<keyword evidence="4" id="KW-1185">Reference proteome</keyword>
<dbReference type="InterPro" id="IPR053137">
    <property type="entry name" value="NLR-like"/>
</dbReference>
<feature type="compositionally biased region" description="Low complexity" evidence="1">
    <location>
        <begin position="883"/>
        <end position="893"/>
    </location>
</feature>
<protein>
    <recommendedName>
        <fullName evidence="2">Nucleoside phosphorylase domain-containing protein</fullName>
    </recommendedName>
</protein>
<evidence type="ECO:0000313" key="4">
    <source>
        <dbReference type="Proteomes" id="UP000325945"/>
    </source>
</evidence>
<feature type="region of interest" description="Disordered" evidence="1">
    <location>
        <begin position="880"/>
        <end position="945"/>
    </location>
</feature>
<dbReference type="Pfam" id="PF01048">
    <property type="entry name" value="PNP_UDP_1"/>
    <property type="match status" value="1"/>
</dbReference>
<dbReference type="Gene3D" id="3.40.50.1580">
    <property type="entry name" value="Nucleoside phosphorylase domain"/>
    <property type="match status" value="1"/>
</dbReference>
<organism evidence="3 4">
    <name type="scientific">Aspergillus sergii</name>
    <dbReference type="NCBI Taxonomy" id="1034303"/>
    <lineage>
        <taxon>Eukaryota</taxon>
        <taxon>Fungi</taxon>
        <taxon>Dikarya</taxon>
        <taxon>Ascomycota</taxon>
        <taxon>Pezizomycotina</taxon>
        <taxon>Eurotiomycetes</taxon>
        <taxon>Eurotiomycetidae</taxon>
        <taxon>Eurotiales</taxon>
        <taxon>Aspergillaceae</taxon>
        <taxon>Aspergillus</taxon>
        <taxon>Aspergillus subgen. Circumdati</taxon>
    </lineage>
</organism>
<dbReference type="GO" id="GO:0009116">
    <property type="term" value="P:nucleoside metabolic process"/>
    <property type="evidence" value="ECO:0007669"/>
    <property type="project" value="InterPro"/>
</dbReference>
<dbReference type="PANTHER" id="PTHR46082">
    <property type="entry name" value="ATP/GTP-BINDING PROTEIN-RELATED"/>
    <property type="match status" value="1"/>
</dbReference>
<evidence type="ECO:0000313" key="3">
    <source>
        <dbReference type="EMBL" id="KAE8325329.1"/>
    </source>
</evidence>
<dbReference type="InterPro" id="IPR035994">
    <property type="entry name" value="Nucleoside_phosphorylase_sf"/>
</dbReference>
<dbReference type="AlphaFoldDB" id="A0A5N6WZJ6"/>
<proteinExistence type="predicted"/>
<evidence type="ECO:0000259" key="2">
    <source>
        <dbReference type="Pfam" id="PF01048"/>
    </source>
</evidence>
<dbReference type="Proteomes" id="UP000325945">
    <property type="component" value="Unassembled WGS sequence"/>
</dbReference>
<sequence>QATVSENKTRYTTSHWEFDDTETVFSEASSLDATLKVGCISAFVDDLCCKAFDSEADDEVVERVCSTLPKLLRGFSQRIGYDAPSQIYRDIMYVIRKNKGEIGNTLRESIRNEKTYVKCSMKKDNPTLQADVYRWLAQTETPSFAPVAVMEQEEQFPETGCGSTSETSADSGKLQYQEYQSVIADTQAYQWLVGRLQREFVWSSSDRSSMDAVRHKVICSLPSSRKVHRRTPPDKFKVEYFIPWDPIAFVGEQGYNIDITDVIENAITLTGTSIDAQALTCLEYVKQTWTDGEDILLAIKMAAKRGYGYEITKWLPDSTHITVYINRSSLCVSAIGPADSVAEVGEQLAWLGGALRASPDELGVASLMPTVVGTQLYTSSEDSDLKAILRCHIDFEMVCPSQGSNGMCWHDIFRNPVVVKGYPTRHRPETNTGLETSLELLQELSHARYTTTVGGKLFLKGFSTILVPARITGSVVVWHLYFNPDGSHISYLDARVEHVLGLHPKGLGPHHLQQARHILGWCAEAHALVGAPGASYDITWSGLEVTRTGPNEGMASIYQRRTVGATVKAAIGLKDRAEHLNSNEYIAQLMWIAKRFVVLYDVENKQAWLTDGASALLHLVQASLKEAEIGNFAHRFIYRIEAIQKAPGYMDGKTAAITMLESDYNRKLRLYTNMDELFEDRVDRVYHALEQALARQVLIGREGSGPLRAVDQLSWRLKGFDFMDVATEDCFAPREVIYPSTAPVWLELTEAIENVTLFGCGFGQLIKPATPSETCSTWEHVPTGKDYLAACVSDIKQIMKRRGNDRIKPWRVVEGVLVSHEDLKQMGEKVKSPALLADHGAVIFGDSPGPGHSLASAHQAPIHEKVEPYVRNDSPFYDSGIGASSRSASSSSFRRSKDTPKRPLSPDTPLGDAKRRSSRMMCSDSTRLNDFQETGKADSRDLGKSHDATSGCTPFCSQARAALPPASFLKTGHRNLLRREEYRIGWISALKVEFNAALQILDQRHRPILGHSSDYNLYVQGRIGIHNVVLTCLPEGHYGTNAAATVATRMMNTYPNIQIGFMVGIGGGLPSTQNDIRLGDVIVSRPEREHGGVVQYDMGKYTVDGFQRTGFLNAPPERLLAVLNIMPEHDEPLPRCRTATYPGAQLDRLFRPTYIHITSNHTCIDCSETETLKRGPGNREAGPHVYYGTIASGNMVIKDAGARDLLVQKHGVLCFEMEAAGLMNTNFPCLVIRGVSDYADSHKNDVWKKYAAASAAEYARSLICAIPGNMYCK</sequence>
<feature type="non-terminal residue" evidence="3">
    <location>
        <position position="1"/>
    </location>
</feature>
<evidence type="ECO:0000256" key="1">
    <source>
        <dbReference type="SAM" id="MobiDB-lite"/>
    </source>
</evidence>
<dbReference type="InterPro" id="IPR000845">
    <property type="entry name" value="Nucleoside_phosphorylase_d"/>
</dbReference>
<feature type="compositionally biased region" description="Basic and acidic residues" evidence="1">
    <location>
        <begin position="933"/>
        <end position="945"/>
    </location>
</feature>
<dbReference type="SUPFAM" id="SSF53167">
    <property type="entry name" value="Purine and uridine phosphorylases"/>
    <property type="match status" value="1"/>
</dbReference>
<accession>A0A5N6WZJ6</accession>
<dbReference type="PANTHER" id="PTHR46082:SF11">
    <property type="entry name" value="AAA+ ATPASE DOMAIN-CONTAINING PROTEIN-RELATED"/>
    <property type="match status" value="1"/>
</dbReference>
<dbReference type="EMBL" id="ML741809">
    <property type="protein sequence ID" value="KAE8325329.1"/>
    <property type="molecule type" value="Genomic_DNA"/>
</dbReference>
<gene>
    <name evidence="3" type="ORF">BDV39DRAFT_216504</name>
</gene>
<feature type="domain" description="Nucleoside phosphorylase" evidence="2">
    <location>
        <begin position="1017"/>
        <end position="1253"/>
    </location>
</feature>
<name>A0A5N6WZJ6_9EURO</name>
<feature type="compositionally biased region" description="Polar residues" evidence="1">
    <location>
        <begin position="923"/>
        <end position="932"/>
    </location>
</feature>
<reference evidence="4" key="1">
    <citation type="submission" date="2019-04" db="EMBL/GenBank/DDBJ databases">
        <title>Friends and foes A comparative genomics studyof 23 Aspergillus species from section Flavi.</title>
        <authorList>
            <consortium name="DOE Joint Genome Institute"/>
            <person name="Kjaerbolling I."/>
            <person name="Vesth T."/>
            <person name="Frisvad J.C."/>
            <person name="Nybo J.L."/>
            <person name="Theobald S."/>
            <person name="Kildgaard S."/>
            <person name="Isbrandt T."/>
            <person name="Kuo A."/>
            <person name="Sato A."/>
            <person name="Lyhne E.K."/>
            <person name="Kogle M.E."/>
            <person name="Wiebenga A."/>
            <person name="Kun R.S."/>
            <person name="Lubbers R.J."/>
            <person name="Makela M.R."/>
            <person name="Barry K."/>
            <person name="Chovatia M."/>
            <person name="Clum A."/>
            <person name="Daum C."/>
            <person name="Haridas S."/>
            <person name="He G."/>
            <person name="LaButti K."/>
            <person name="Lipzen A."/>
            <person name="Mondo S."/>
            <person name="Riley R."/>
            <person name="Salamov A."/>
            <person name="Simmons B.A."/>
            <person name="Magnuson J.K."/>
            <person name="Henrissat B."/>
            <person name="Mortensen U.H."/>
            <person name="Larsen T.O."/>
            <person name="Devries R.P."/>
            <person name="Grigoriev I.V."/>
            <person name="Machida M."/>
            <person name="Baker S.E."/>
            <person name="Andersen M.R."/>
        </authorList>
    </citation>
    <scope>NUCLEOTIDE SEQUENCE [LARGE SCALE GENOMIC DNA]</scope>
    <source>
        <strain evidence="4">CBS 130017</strain>
    </source>
</reference>
<dbReference type="GO" id="GO:0003824">
    <property type="term" value="F:catalytic activity"/>
    <property type="evidence" value="ECO:0007669"/>
    <property type="project" value="InterPro"/>
</dbReference>